<evidence type="ECO:0000259" key="3">
    <source>
        <dbReference type="PROSITE" id="PS51471"/>
    </source>
</evidence>
<dbReference type="InterPro" id="IPR044861">
    <property type="entry name" value="IPNS-like_FE2OG_OXY"/>
</dbReference>
<dbReference type="InterPro" id="IPR005123">
    <property type="entry name" value="Oxoglu/Fe-dep_dioxygenase_dom"/>
</dbReference>
<dbReference type="OrthoDB" id="288590at2759"/>
<dbReference type="PANTHER" id="PTHR47990">
    <property type="entry name" value="2-OXOGLUTARATE (2OG) AND FE(II)-DEPENDENT OXYGENASE SUPERFAMILY PROTEIN-RELATED"/>
    <property type="match status" value="1"/>
</dbReference>
<dbReference type="AlphaFoldDB" id="A0A8H4IP81"/>
<dbReference type="InterPro" id="IPR027443">
    <property type="entry name" value="IPNS-like_sf"/>
</dbReference>
<dbReference type="PROSITE" id="PS51471">
    <property type="entry name" value="FE2OG_OXY"/>
    <property type="match status" value="1"/>
</dbReference>
<dbReference type="Pfam" id="PF14226">
    <property type="entry name" value="DIOX_N"/>
    <property type="match status" value="1"/>
</dbReference>
<dbReference type="Pfam" id="PF03171">
    <property type="entry name" value="2OG-FeII_Oxy"/>
    <property type="match status" value="1"/>
</dbReference>
<keyword evidence="2" id="KW-0408">Iron</keyword>
<dbReference type="Proteomes" id="UP000572817">
    <property type="component" value="Unassembled WGS sequence"/>
</dbReference>
<keyword evidence="2" id="KW-0560">Oxidoreductase</keyword>
<dbReference type="InterPro" id="IPR026992">
    <property type="entry name" value="DIOX_N"/>
</dbReference>
<dbReference type="GO" id="GO:0044283">
    <property type="term" value="P:small molecule biosynthetic process"/>
    <property type="evidence" value="ECO:0007669"/>
    <property type="project" value="UniProtKB-ARBA"/>
</dbReference>
<dbReference type="Gene3D" id="2.60.120.330">
    <property type="entry name" value="B-lactam Antibiotic, Isopenicillin N Synthase, Chain"/>
    <property type="match status" value="1"/>
</dbReference>
<evidence type="ECO:0000313" key="5">
    <source>
        <dbReference type="Proteomes" id="UP000572817"/>
    </source>
</evidence>
<gene>
    <name evidence="4" type="ORF">GTA08_BOTSDO08280</name>
</gene>
<reference evidence="4" key="1">
    <citation type="submission" date="2020-04" db="EMBL/GenBank/DDBJ databases">
        <title>Genome Assembly and Annotation of Botryosphaeria dothidea sdau 11-99, a Latent Pathogen of Apple Fruit Ring Rot in China.</title>
        <authorList>
            <person name="Yu C."/>
            <person name="Diao Y."/>
            <person name="Lu Q."/>
            <person name="Zhao J."/>
            <person name="Cui S."/>
            <person name="Peng C."/>
            <person name="He B."/>
            <person name="Liu H."/>
        </authorList>
    </citation>
    <scope>NUCLEOTIDE SEQUENCE [LARGE SCALE GENOMIC DNA]</scope>
    <source>
        <strain evidence="4">Sdau11-99</strain>
    </source>
</reference>
<evidence type="ECO:0000256" key="1">
    <source>
        <dbReference type="ARBA" id="ARBA00008056"/>
    </source>
</evidence>
<protein>
    <submittedName>
        <fullName evidence="4">Oxoglutarate/iron-dependent oxygenase</fullName>
    </submittedName>
</protein>
<dbReference type="InterPro" id="IPR050231">
    <property type="entry name" value="Iron_ascorbate_oxido_reductase"/>
</dbReference>
<proteinExistence type="inferred from homology"/>
<comment type="caution">
    <text evidence="4">The sequence shown here is derived from an EMBL/GenBank/DDBJ whole genome shotgun (WGS) entry which is preliminary data.</text>
</comment>
<comment type="similarity">
    <text evidence="1 2">Belongs to the iron/ascorbate-dependent oxidoreductase family.</text>
</comment>
<organism evidence="4 5">
    <name type="scientific">Botryosphaeria dothidea</name>
    <dbReference type="NCBI Taxonomy" id="55169"/>
    <lineage>
        <taxon>Eukaryota</taxon>
        <taxon>Fungi</taxon>
        <taxon>Dikarya</taxon>
        <taxon>Ascomycota</taxon>
        <taxon>Pezizomycotina</taxon>
        <taxon>Dothideomycetes</taxon>
        <taxon>Dothideomycetes incertae sedis</taxon>
        <taxon>Botryosphaeriales</taxon>
        <taxon>Botryosphaeriaceae</taxon>
        <taxon>Botryosphaeria</taxon>
    </lineage>
</organism>
<evidence type="ECO:0000313" key="4">
    <source>
        <dbReference type="EMBL" id="KAF4304772.1"/>
    </source>
</evidence>
<accession>A0A8H4IP81</accession>
<sequence>MELLSLNFSEFASGDTATKAQFSRKLVQQLETYGFATVYNHGVDEGLLKEAFEWSRRFFDLPMRVKLRSLHPAESNPNRGYSFIGQENLAVLTRADRRIEGRGELKESWDQVNSNNTSHPNLWEAAEELPDFREFMESFFHTLHDTELNLLDAIAAGLDLPAGSFTPLHTDRVDEFRLLHYPAVSADDMAKNTRTSEHTDLGTITLLFQDKTGGLEVEDQSANGVFHPIRVASPTMIINVGDSLQRWTNDRLKSAYHRVTVPKTAEEDSVIPSRYSIGFFAKPNSGVSLYPLPQFIGEDRPSKYEDLTVDEYHHQKRAQVY</sequence>
<dbReference type="SUPFAM" id="SSF51197">
    <property type="entry name" value="Clavaminate synthase-like"/>
    <property type="match status" value="1"/>
</dbReference>
<dbReference type="GO" id="GO:0046872">
    <property type="term" value="F:metal ion binding"/>
    <property type="evidence" value="ECO:0007669"/>
    <property type="project" value="UniProtKB-KW"/>
</dbReference>
<keyword evidence="2" id="KW-0479">Metal-binding</keyword>
<keyword evidence="5" id="KW-1185">Reference proteome</keyword>
<dbReference type="GO" id="GO:0016491">
    <property type="term" value="F:oxidoreductase activity"/>
    <property type="evidence" value="ECO:0007669"/>
    <property type="project" value="UniProtKB-KW"/>
</dbReference>
<feature type="domain" description="Fe2OG dioxygenase" evidence="3">
    <location>
        <begin position="172"/>
        <end position="283"/>
    </location>
</feature>
<dbReference type="EMBL" id="WWBZ02000051">
    <property type="protein sequence ID" value="KAF4304772.1"/>
    <property type="molecule type" value="Genomic_DNA"/>
</dbReference>
<evidence type="ECO:0000256" key="2">
    <source>
        <dbReference type="RuleBase" id="RU003682"/>
    </source>
</evidence>
<name>A0A8H4IP81_9PEZI</name>